<reference evidence="2 3" key="1">
    <citation type="journal article" date="2016" name="Mol. Biol. Evol.">
        <title>Comparative Genomics of Early-Diverging Mushroom-Forming Fungi Provides Insights into the Origins of Lignocellulose Decay Capabilities.</title>
        <authorList>
            <person name="Nagy L.G."/>
            <person name="Riley R."/>
            <person name="Tritt A."/>
            <person name="Adam C."/>
            <person name="Daum C."/>
            <person name="Floudas D."/>
            <person name="Sun H."/>
            <person name="Yadav J.S."/>
            <person name="Pangilinan J."/>
            <person name="Larsson K.H."/>
            <person name="Matsuura K."/>
            <person name="Barry K."/>
            <person name="Labutti K."/>
            <person name="Kuo R."/>
            <person name="Ohm R.A."/>
            <person name="Bhattacharya S.S."/>
            <person name="Shirouzu T."/>
            <person name="Yoshinaga Y."/>
            <person name="Martin F.M."/>
            <person name="Grigoriev I.V."/>
            <person name="Hibbett D.S."/>
        </authorList>
    </citation>
    <scope>NUCLEOTIDE SEQUENCE [LARGE SCALE GENOMIC DNA]</scope>
    <source>
        <strain evidence="2 3">HHB12029</strain>
    </source>
</reference>
<dbReference type="STRING" id="1314781.A0A165MJJ2"/>
<dbReference type="AlphaFoldDB" id="A0A165MJJ2"/>
<proteinExistence type="predicted"/>
<dbReference type="InParanoid" id="A0A165MJJ2"/>
<feature type="chain" id="PRO_5007862462" evidence="1">
    <location>
        <begin position="23"/>
        <end position="145"/>
    </location>
</feature>
<dbReference type="Proteomes" id="UP000077266">
    <property type="component" value="Unassembled WGS sequence"/>
</dbReference>
<keyword evidence="1" id="KW-0732">Signal</keyword>
<feature type="signal peptide" evidence="1">
    <location>
        <begin position="1"/>
        <end position="22"/>
    </location>
</feature>
<organism evidence="2 3">
    <name type="scientific">Exidia glandulosa HHB12029</name>
    <dbReference type="NCBI Taxonomy" id="1314781"/>
    <lineage>
        <taxon>Eukaryota</taxon>
        <taxon>Fungi</taxon>
        <taxon>Dikarya</taxon>
        <taxon>Basidiomycota</taxon>
        <taxon>Agaricomycotina</taxon>
        <taxon>Agaricomycetes</taxon>
        <taxon>Auriculariales</taxon>
        <taxon>Exidiaceae</taxon>
        <taxon>Exidia</taxon>
    </lineage>
</organism>
<gene>
    <name evidence="2" type="ORF">EXIGLDRAFT_762659</name>
</gene>
<evidence type="ECO:0000256" key="1">
    <source>
        <dbReference type="SAM" id="SignalP"/>
    </source>
</evidence>
<name>A0A165MJJ2_EXIGL</name>
<evidence type="ECO:0000313" key="3">
    <source>
        <dbReference type="Proteomes" id="UP000077266"/>
    </source>
</evidence>
<dbReference type="OrthoDB" id="3178264at2759"/>
<dbReference type="EMBL" id="KV425910">
    <property type="protein sequence ID" value="KZV99358.1"/>
    <property type="molecule type" value="Genomic_DNA"/>
</dbReference>
<protein>
    <submittedName>
        <fullName evidence="2">Uncharacterized protein</fullName>
    </submittedName>
</protein>
<keyword evidence="3" id="KW-1185">Reference proteome</keyword>
<sequence length="145" mass="14512">MMHSSLTSVVALALLFVAQGAAGPIHARQVGNLDCNLARVRIIGALASTADTVKQLPLDLNTAQALAGVGIAQAGIEQIVVALFNNQTAPPAARDLVGSGLTDARTALASVNVTAGGADECGLQKAQASLEAAIDAGNDVVTLCK</sequence>
<accession>A0A165MJJ2</accession>
<evidence type="ECO:0000313" key="2">
    <source>
        <dbReference type="EMBL" id="KZV99358.1"/>
    </source>
</evidence>